<evidence type="ECO:0000313" key="2">
    <source>
        <dbReference type="EMBL" id="CAA2632422.1"/>
    </source>
</evidence>
<proteinExistence type="predicted"/>
<dbReference type="Proteomes" id="UP000663760">
    <property type="component" value="Chromosome 15"/>
</dbReference>
<feature type="compositionally biased region" description="Basic and acidic residues" evidence="1">
    <location>
        <begin position="14"/>
        <end position="24"/>
    </location>
</feature>
<name>A0A7I8JPD5_SPIIN</name>
<keyword evidence="4" id="KW-1185">Reference proteome</keyword>
<dbReference type="EMBL" id="LR743602">
    <property type="protein sequence ID" value="CAA2632422.1"/>
    <property type="molecule type" value="Genomic_DNA"/>
</dbReference>
<accession>A0A7I8JPD5</accession>
<sequence length="24" mass="2533">MEGSLVVMSTTTDPGERPPRTPSS</sequence>
<evidence type="ECO:0000313" key="3">
    <source>
        <dbReference type="EMBL" id="CAA7408738.1"/>
    </source>
</evidence>
<feature type="region of interest" description="Disordered" evidence="1">
    <location>
        <begin position="1"/>
        <end position="24"/>
    </location>
</feature>
<evidence type="ECO:0000256" key="1">
    <source>
        <dbReference type="SAM" id="MobiDB-lite"/>
    </source>
</evidence>
<protein>
    <submittedName>
        <fullName evidence="2">Uncharacterized protein</fullName>
    </submittedName>
</protein>
<gene>
    <name evidence="2" type="ORF">SI7747_15018043</name>
    <name evidence="3" type="ORF">SI8410_15019416</name>
</gene>
<organism evidence="2">
    <name type="scientific">Spirodela intermedia</name>
    <name type="common">Intermediate duckweed</name>
    <dbReference type="NCBI Taxonomy" id="51605"/>
    <lineage>
        <taxon>Eukaryota</taxon>
        <taxon>Viridiplantae</taxon>
        <taxon>Streptophyta</taxon>
        <taxon>Embryophyta</taxon>
        <taxon>Tracheophyta</taxon>
        <taxon>Spermatophyta</taxon>
        <taxon>Magnoliopsida</taxon>
        <taxon>Liliopsida</taxon>
        <taxon>Araceae</taxon>
        <taxon>Lemnoideae</taxon>
        <taxon>Spirodela</taxon>
    </lineage>
</organism>
<reference evidence="2" key="1">
    <citation type="submission" date="2019-12" db="EMBL/GenBank/DDBJ databases">
        <authorList>
            <person name="Scholz U."/>
            <person name="Mascher M."/>
            <person name="Fiebig A."/>
        </authorList>
    </citation>
    <scope>NUCLEOTIDE SEQUENCE</scope>
</reference>
<evidence type="ECO:0000313" key="4">
    <source>
        <dbReference type="Proteomes" id="UP000663760"/>
    </source>
</evidence>
<dbReference type="EMBL" id="LR746278">
    <property type="protein sequence ID" value="CAA7408738.1"/>
    <property type="molecule type" value="Genomic_DNA"/>
</dbReference>
<dbReference type="AlphaFoldDB" id="A0A7I8JPD5"/>